<evidence type="ECO:0000256" key="13">
    <source>
        <dbReference type="PIRNR" id="PIRNR004930"/>
    </source>
</evidence>
<evidence type="ECO:0000256" key="10">
    <source>
        <dbReference type="ARBA" id="ARBA00022840"/>
    </source>
</evidence>
<keyword evidence="10 13" id="KW-0067">ATP-binding</keyword>
<dbReference type="SUPFAM" id="SSF55821">
    <property type="entry name" value="YrdC/RibB"/>
    <property type="match status" value="1"/>
</dbReference>
<dbReference type="Proteomes" id="UP000028878">
    <property type="component" value="Unassembled WGS sequence"/>
</dbReference>
<dbReference type="Pfam" id="PF03481">
    <property type="entry name" value="Sua5_C"/>
    <property type="match status" value="1"/>
</dbReference>
<evidence type="ECO:0000313" key="17">
    <source>
        <dbReference type="Proteomes" id="UP000028878"/>
    </source>
</evidence>
<evidence type="ECO:0000256" key="9">
    <source>
        <dbReference type="ARBA" id="ARBA00022741"/>
    </source>
</evidence>
<keyword evidence="5 13" id="KW-0963">Cytoplasm</keyword>
<dbReference type="GO" id="GO:0006450">
    <property type="term" value="P:regulation of translational fidelity"/>
    <property type="evidence" value="ECO:0007669"/>
    <property type="project" value="TreeGrafter"/>
</dbReference>
<dbReference type="InterPro" id="IPR010923">
    <property type="entry name" value="T(6)A37_SUA5"/>
</dbReference>
<feature type="domain" description="YrdC-like" evidence="15">
    <location>
        <begin position="10"/>
        <end position="206"/>
    </location>
</feature>
<comment type="subcellular location">
    <subcellularLocation>
        <location evidence="1 13">Cytoplasm</location>
    </subcellularLocation>
</comment>
<dbReference type="EC" id="2.7.7.87" evidence="3 13"/>
<evidence type="ECO:0000256" key="14">
    <source>
        <dbReference type="PIRSR" id="PIRSR004930-1"/>
    </source>
</evidence>
<accession>A0A1L1PRR2</accession>
<dbReference type="PANTHER" id="PTHR17490:SF16">
    <property type="entry name" value="THREONYLCARBAMOYL-AMP SYNTHASE"/>
    <property type="match status" value="1"/>
</dbReference>
<evidence type="ECO:0000256" key="1">
    <source>
        <dbReference type="ARBA" id="ARBA00004496"/>
    </source>
</evidence>
<dbReference type="Gene3D" id="3.90.870.10">
    <property type="entry name" value="DHBP synthase"/>
    <property type="match status" value="1"/>
</dbReference>
<feature type="binding site" evidence="14">
    <location>
        <position position="32"/>
    </location>
    <ligand>
        <name>L-threonine</name>
        <dbReference type="ChEBI" id="CHEBI:57926"/>
    </ligand>
</feature>
<dbReference type="GO" id="GO:0005737">
    <property type="term" value="C:cytoplasm"/>
    <property type="evidence" value="ECO:0007669"/>
    <property type="project" value="UniProtKB-SubCell"/>
</dbReference>
<dbReference type="EMBL" id="CCAE010000083">
    <property type="protein sequence ID" value="CDN90433.1"/>
    <property type="molecule type" value="Genomic_DNA"/>
</dbReference>
<evidence type="ECO:0000256" key="8">
    <source>
        <dbReference type="ARBA" id="ARBA00022695"/>
    </source>
</evidence>
<feature type="binding site" evidence="14">
    <location>
        <position position="147"/>
    </location>
    <ligand>
        <name>ATP</name>
        <dbReference type="ChEBI" id="CHEBI:30616"/>
    </ligand>
</feature>
<evidence type="ECO:0000256" key="6">
    <source>
        <dbReference type="ARBA" id="ARBA00022679"/>
    </source>
</evidence>
<dbReference type="InterPro" id="IPR006070">
    <property type="entry name" value="Sua5-like_dom"/>
</dbReference>
<keyword evidence="7 13" id="KW-0819">tRNA processing</keyword>
<evidence type="ECO:0000256" key="5">
    <source>
        <dbReference type="ARBA" id="ARBA00022490"/>
    </source>
</evidence>
<evidence type="ECO:0000313" key="16">
    <source>
        <dbReference type="EMBL" id="CDN90433.1"/>
    </source>
</evidence>
<feature type="binding site" evidence="14">
    <location>
        <position position="155"/>
    </location>
    <ligand>
        <name>ATP</name>
        <dbReference type="ChEBI" id="CHEBI:30616"/>
    </ligand>
</feature>
<dbReference type="NCBIfam" id="TIGR00057">
    <property type="entry name" value="L-threonylcarbamoyladenylate synthase"/>
    <property type="match status" value="1"/>
</dbReference>
<gene>
    <name evidence="16" type="ORF">BN948_04877</name>
</gene>
<comment type="similarity">
    <text evidence="2 13">Belongs to the SUA5 family.</text>
</comment>
<dbReference type="GO" id="GO:0003725">
    <property type="term" value="F:double-stranded RNA binding"/>
    <property type="evidence" value="ECO:0007669"/>
    <property type="project" value="UniProtKB-UniRule"/>
</dbReference>
<proteinExistence type="inferred from homology"/>
<keyword evidence="17" id="KW-1185">Reference proteome</keyword>
<evidence type="ECO:0000256" key="11">
    <source>
        <dbReference type="ARBA" id="ARBA00029774"/>
    </source>
</evidence>
<comment type="catalytic activity">
    <reaction evidence="12 13">
        <text>L-threonine + hydrogencarbonate + ATP = L-threonylcarbamoyladenylate + diphosphate + H2O</text>
        <dbReference type="Rhea" id="RHEA:36407"/>
        <dbReference type="ChEBI" id="CHEBI:15377"/>
        <dbReference type="ChEBI" id="CHEBI:17544"/>
        <dbReference type="ChEBI" id="CHEBI:30616"/>
        <dbReference type="ChEBI" id="CHEBI:33019"/>
        <dbReference type="ChEBI" id="CHEBI:57926"/>
        <dbReference type="ChEBI" id="CHEBI:73682"/>
        <dbReference type="EC" id="2.7.7.87"/>
    </reaction>
</comment>
<keyword evidence="8 13" id="KW-0548">Nucleotidyltransferase</keyword>
<dbReference type="InterPro" id="IPR038385">
    <property type="entry name" value="Sua5/YwlC_C"/>
</dbReference>
<reference evidence="17" key="1">
    <citation type="submission" date="2014-02" db="EMBL/GenBank/DDBJ databases">
        <authorList>
            <person name="Gan H."/>
        </authorList>
    </citation>
    <scope>NUCLEOTIDE SEQUENCE [LARGE SCALE GENOMIC DNA]</scope>
    <source>
        <strain evidence="17">S1</strain>
    </source>
</reference>
<feature type="binding site" evidence="14">
    <location>
        <position position="145"/>
    </location>
    <ligand>
        <name>L-threonine</name>
        <dbReference type="ChEBI" id="CHEBI:57926"/>
    </ligand>
</feature>
<evidence type="ECO:0000256" key="3">
    <source>
        <dbReference type="ARBA" id="ARBA00012584"/>
    </source>
</evidence>
<evidence type="ECO:0000259" key="15">
    <source>
        <dbReference type="PROSITE" id="PS51163"/>
    </source>
</evidence>
<dbReference type="GO" id="GO:0005524">
    <property type="term" value="F:ATP binding"/>
    <property type="evidence" value="ECO:0007669"/>
    <property type="project" value="UniProtKB-UniRule"/>
</dbReference>
<organism evidence="16 17">
    <name type="scientific">Hydrogenophaga intermedia</name>
    <dbReference type="NCBI Taxonomy" id="65786"/>
    <lineage>
        <taxon>Bacteria</taxon>
        <taxon>Pseudomonadati</taxon>
        <taxon>Pseudomonadota</taxon>
        <taxon>Betaproteobacteria</taxon>
        <taxon>Burkholderiales</taxon>
        <taxon>Comamonadaceae</taxon>
        <taxon>Hydrogenophaga</taxon>
    </lineage>
</organism>
<dbReference type="InterPro" id="IPR050156">
    <property type="entry name" value="TC-AMP_synthase_SUA5"/>
</dbReference>
<dbReference type="PIRSF" id="PIRSF004930">
    <property type="entry name" value="Tln_factor_SUA5"/>
    <property type="match status" value="1"/>
</dbReference>
<dbReference type="Gene3D" id="3.40.50.11030">
    <property type="entry name" value="Threonylcarbamoyl-AMP synthase, C-terminal domain"/>
    <property type="match status" value="1"/>
</dbReference>
<name>A0A1L1PRR2_HYDIT</name>
<evidence type="ECO:0000256" key="7">
    <source>
        <dbReference type="ARBA" id="ARBA00022694"/>
    </source>
</evidence>
<dbReference type="AlphaFoldDB" id="A0A1L1PRR2"/>
<feature type="binding site" evidence="14">
    <location>
        <position position="64"/>
    </location>
    <ligand>
        <name>L-threonine</name>
        <dbReference type="ChEBI" id="CHEBI:57926"/>
    </ligand>
</feature>
<dbReference type="PANTHER" id="PTHR17490">
    <property type="entry name" value="SUA5"/>
    <property type="match status" value="1"/>
</dbReference>
<dbReference type="GO" id="GO:0008033">
    <property type="term" value="P:tRNA processing"/>
    <property type="evidence" value="ECO:0007669"/>
    <property type="project" value="UniProtKB-KW"/>
</dbReference>
<sequence length="333" mass="35147">MPLLLNAQEPEAIERAAQRLAEGGLVGLPTETVYGLAADADNASAVRRIFEAKGRPADHPLIVHVAADSPRAAIDHYAREVPAVAERLIAACWPGPLTLILPRRADVGAVAAGGQDSIGLRCPSHPVAQAVLRAAAARGVRGVAAPSANRFGRVSPTTADHVMDEFAALGDDELLVLDGGACPVGIESTIVDCTRGHPVLLRPGMLTPARLEAIAGESLRARDETSPRASGTLESHYAPRAKVRLMDAKQLRAAFQVLGADAKHIALYARSPIEAARGLPRRRMPDDAAAAAQELFAVLRELDATGVRLIWVETPPDGPEWDGVRDRLARAAA</sequence>
<evidence type="ECO:0000256" key="12">
    <source>
        <dbReference type="ARBA" id="ARBA00048366"/>
    </source>
</evidence>
<dbReference type="InterPro" id="IPR005145">
    <property type="entry name" value="Sua5_C"/>
</dbReference>
<dbReference type="GO" id="GO:0000049">
    <property type="term" value="F:tRNA binding"/>
    <property type="evidence" value="ECO:0007669"/>
    <property type="project" value="TreeGrafter"/>
</dbReference>
<protein>
    <recommendedName>
        <fullName evidence="4 13">Threonylcarbamoyl-AMP synthase</fullName>
        <shortName evidence="13">TC-AMP synthase</shortName>
        <ecNumber evidence="3 13">2.7.7.87</ecNumber>
    </recommendedName>
    <alternativeName>
        <fullName evidence="11 13">L-threonylcarbamoyladenylate synthase</fullName>
    </alternativeName>
</protein>
<comment type="function">
    <text evidence="13">Required for the formation of a threonylcarbamoyl group on adenosine at position 37 (t(6)A37) in tRNAs that read codons beginning with adenine.</text>
</comment>
<feature type="binding site" evidence="14">
    <location>
        <position position="202"/>
    </location>
    <ligand>
        <name>ATP</name>
        <dbReference type="ChEBI" id="CHEBI:30616"/>
    </ligand>
</feature>
<keyword evidence="9 13" id="KW-0547">Nucleotide-binding</keyword>
<dbReference type="InterPro" id="IPR017945">
    <property type="entry name" value="DHBP_synth_RibB-like_a/b_dom"/>
</dbReference>
<feature type="binding site" evidence="14">
    <location>
        <position position="237"/>
    </location>
    <ligand>
        <name>ATP</name>
        <dbReference type="ChEBI" id="CHEBI:30616"/>
    </ligand>
</feature>
<feature type="binding site" evidence="14">
    <location>
        <position position="55"/>
    </location>
    <ligand>
        <name>ATP</name>
        <dbReference type="ChEBI" id="CHEBI:30616"/>
    </ligand>
</feature>
<feature type="binding site" evidence="14">
    <location>
        <position position="121"/>
    </location>
    <ligand>
        <name>L-threonine</name>
        <dbReference type="ChEBI" id="CHEBI:57926"/>
    </ligand>
</feature>
<dbReference type="GO" id="GO:0061710">
    <property type="term" value="F:L-threonylcarbamoyladenylate synthase"/>
    <property type="evidence" value="ECO:0007669"/>
    <property type="project" value="UniProtKB-EC"/>
</dbReference>
<evidence type="ECO:0000256" key="2">
    <source>
        <dbReference type="ARBA" id="ARBA00007663"/>
    </source>
</evidence>
<evidence type="ECO:0000256" key="4">
    <source>
        <dbReference type="ARBA" id="ARBA00015492"/>
    </source>
</evidence>
<reference evidence="17" key="2">
    <citation type="submission" date="2014-11" db="EMBL/GenBank/DDBJ databases">
        <title>Draft genome sequence of Hydrogenophaga intermedia S1.</title>
        <authorList>
            <person name="Gan H.M."/>
            <person name="Chew T.H."/>
            <person name="Stolz A."/>
        </authorList>
    </citation>
    <scope>NUCLEOTIDE SEQUENCE [LARGE SCALE GENOMIC DNA]</scope>
    <source>
        <strain evidence="17">S1</strain>
    </source>
</reference>
<feature type="binding site" evidence="14">
    <location>
        <position position="188"/>
    </location>
    <ligand>
        <name>L-threonine</name>
        <dbReference type="ChEBI" id="CHEBI:57926"/>
    </ligand>
</feature>
<dbReference type="Pfam" id="PF01300">
    <property type="entry name" value="Sua5_yciO_yrdC"/>
    <property type="match status" value="1"/>
</dbReference>
<dbReference type="PROSITE" id="PS51163">
    <property type="entry name" value="YRDC"/>
    <property type="match status" value="1"/>
</dbReference>
<keyword evidence="6 13" id="KW-0808">Transferase</keyword>